<comment type="similarity">
    <text evidence="1">Belongs to the inositol polyphosphate 5-phosphatase family.</text>
</comment>
<comment type="caution">
    <text evidence="4">The sequence shown here is derived from an EMBL/GenBank/DDBJ whole genome shotgun (WGS) entry which is preliminary data.</text>
</comment>
<dbReference type="Pfam" id="PF22669">
    <property type="entry name" value="Exo_endo_phos2"/>
    <property type="match status" value="2"/>
</dbReference>
<evidence type="ECO:0000256" key="2">
    <source>
        <dbReference type="ARBA" id="ARBA00022801"/>
    </source>
</evidence>
<dbReference type="SMART" id="SM00128">
    <property type="entry name" value="IPPc"/>
    <property type="match status" value="1"/>
</dbReference>
<dbReference type="GO" id="GO:0046856">
    <property type="term" value="P:phosphatidylinositol dephosphorylation"/>
    <property type="evidence" value="ECO:0007669"/>
    <property type="project" value="InterPro"/>
</dbReference>
<dbReference type="OrthoDB" id="62798at2759"/>
<dbReference type="EMBL" id="NKXS01002160">
    <property type="protein sequence ID" value="PIN15063.1"/>
    <property type="molecule type" value="Genomic_DNA"/>
</dbReference>
<evidence type="ECO:0000256" key="1">
    <source>
        <dbReference type="ARBA" id="ARBA00010768"/>
    </source>
</evidence>
<reference evidence="5" key="1">
    <citation type="journal article" date="2018" name="Gigascience">
        <title>Genome assembly of the Pink Ipe (Handroanthus impetiginosus, Bignoniaceae), a highly valued, ecologically keystone Neotropical timber forest tree.</title>
        <authorList>
            <person name="Silva-Junior O.B."/>
            <person name="Grattapaglia D."/>
            <person name="Novaes E."/>
            <person name="Collevatti R.G."/>
        </authorList>
    </citation>
    <scope>NUCLEOTIDE SEQUENCE [LARGE SCALE GENOMIC DNA]</scope>
    <source>
        <strain evidence="5">cv. UFG-1</strain>
    </source>
</reference>
<dbReference type="GO" id="GO:0004445">
    <property type="term" value="F:inositol-polyphosphate 5-phosphatase activity"/>
    <property type="evidence" value="ECO:0007669"/>
    <property type="project" value="InterPro"/>
</dbReference>
<feature type="domain" description="Inositol polyphosphate-related phosphatase" evidence="3">
    <location>
        <begin position="86"/>
        <end position="466"/>
    </location>
</feature>
<keyword evidence="5" id="KW-1185">Reference proteome</keyword>
<proteinExistence type="inferred from homology"/>
<dbReference type="Proteomes" id="UP000231279">
    <property type="component" value="Unassembled WGS sequence"/>
</dbReference>
<sequence>MREEGKNLKQSSWPKVVVRKWLNIKSGREEFQSDYRTTAMYQRRRKSCSDDGLYAVVPEELSEKWLMESRNGIEAARSIQLEPVTRNLRMFVGTWNVGGKSPHDGLNLRDWLNTKAPADIYVLGFQEIVPLNAGNVLGPEDCGPAAKWLSLIRQVLNADTDNPVPKQSSIPNNDQNPYSKARVSFSDLLSLEDELRERKGFEDNFSLRSNSCCKEEEKARHHGTGQHKYCLAASKQMVGIFLCVWVREDLYPQISSLKVSCVGRGIMGYLGNKGSISISMTLHQTTFCFVCTHLASGEKESDAIRRNLDVMEILKRTRFSYPCRIPEKPIPPNSILDHDKIIWLGDLNYRLASSCGDTYELLERNDWQALLEKDELRIEQRAGRVFKGWEEGEICFAPTYKYITNSDRYVVQTSTSKEKRRTPAWCDRILWKGEGLKQMCYVRGESRFSDHRPVYSLFSAEVNLPNNPYSNSEITSNALHRSTLSESPEEFNLLVGRTQSCIQTAPRFSVTAEK</sequence>
<dbReference type="GO" id="GO:0004439">
    <property type="term" value="F:phosphatidylinositol-4,5-bisphosphate 5-phosphatase activity"/>
    <property type="evidence" value="ECO:0007669"/>
    <property type="project" value="TreeGrafter"/>
</dbReference>
<dbReference type="Gene3D" id="3.60.10.10">
    <property type="entry name" value="Endonuclease/exonuclease/phosphatase"/>
    <property type="match status" value="1"/>
</dbReference>
<dbReference type="SUPFAM" id="SSF56219">
    <property type="entry name" value="DNase I-like"/>
    <property type="match status" value="1"/>
</dbReference>
<keyword evidence="2" id="KW-0378">Hydrolase</keyword>
<evidence type="ECO:0000259" key="3">
    <source>
        <dbReference type="SMART" id="SM00128"/>
    </source>
</evidence>
<dbReference type="PANTHER" id="PTHR45666">
    <property type="entry name" value="TYPE IV INOSITOL POLYPHOSPHATE 5-PHOSPHATASE 9"/>
    <property type="match status" value="1"/>
</dbReference>
<organism evidence="4 5">
    <name type="scientific">Handroanthus impetiginosus</name>
    <dbReference type="NCBI Taxonomy" id="429701"/>
    <lineage>
        <taxon>Eukaryota</taxon>
        <taxon>Viridiplantae</taxon>
        <taxon>Streptophyta</taxon>
        <taxon>Embryophyta</taxon>
        <taxon>Tracheophyta</taxon>
        <taxon>Spermatophyta</taxon>
        <taxon>Magnoliopsida</taxon>
        <taxon>eudicotyledons</taxon>
        <taxon>Gunneridae</taxon>
        <taxon>Pentapetalae</taxon>
        <taxon>asterids</taxon>
        <taxon>lamiids</taxon>
        <taxon>Lamiales</taxon>
        <taxon>Bignoniaceae</taxon>
        <taxon>Crescentiina</taxon>
        <taxon>Tabebuia alliance</taxon>
        <taxon>Handroanthus</taxon>
    </lineage>
</organism>
<dbReference type="InterPro" id="IPR036691">
    <property type="entry name" value="Endo/exonu/phosph_ase_sf"/>
</dbReference>
<evidence type="ECO:0000313" key="4">
    <source>
        <dbReference type="EMBL" id="PIN15063.1"/>
    </source>
</evidence>
<evidence type="ECO:0000313" key="5">
    <source>
        <dbReference type="Proteomes" id="UP000231279"/>
    </source>
</evidence>
<dbReference type="GO" id="GO:0034485">
    <property type="term" value="F:phosphatidylinositol-3,4,5-trisphosphate 5-phosphatase activity"/>
    <property type="evidence" value="ECO:0007669"/>
    <property type="project" value="TreeGrafter"/>
</dbReference>
<protein>
    <submittedName>
        <fullName evidence="4">Inositol polyphosphate 5-phosphatase</fullName>
    </submittedName>
</protein>
<dbReference type="InterPro" id="IPR045849">
    <property type="entry name" value="IP5P_plant"/>
</dbReference>
<accession>A0A2G9HC74</accession>
<dbReference type="PANTHER" id="PTHR45666:SF15">
    <property type="entry name" value="TYPE I INOSITOL POLYPHOSPHATE 5-PHOSPHATASE 8"/>
    <property type="match status" value="1"/>
</dbReference>
<name>A0A2G9HC74_9LAMI</name>
<dbReference type="InterPro" id="IPR000300">
    <property type="entry name" value="IPPc"/>
</dbReference>
<gene>
    <name evidence="4" type="ORF">CDL12_12294</name>
</gene>
<dbReference type="STRING" id="429701.A0A2G9HC74"/>
<dbReference type="AlphaFoldDB" id="A0A2G9HC74"/>